<evidence type="ECO:0000313" key="4">
    <source>
        <dbReference type="EMBL" id="CAB4186811.1"/>
    </source>
</evidence>
<evidence type="ECO:0000313" key="5">
    <source>
        <dbReference type="EMBL" id="CAB4221585.1"/>
    </source>
</evidence>
<dbReference type="SMART" id="SM00089">
    <property type="entry name" value="PKD"/>
    <property type="match status" value="2"/>
</dbReference>
<dbReference type="Pfam" id="PF18911">
    <property type="entry name" value="PKD_4"/>
    <property type="match status" value="1"/>
</dbReference>
<evidence type="ECO:0000313" key="2">
    <source>
        <dbReference type="EMBL" id="CAB4163801.1"/>
    </source>
</evidence>
<dbReference type="PROSITE" id="PS50093">
    <property type="entry name" value="PKD"/>
    <property type="match status" value="2"/>
</dbReference>
<dbReference type="InterPro" id="IPR000601">
    <property type="entry name" value="PKD_dom"/>
</dbReference>
<dbReference type="EMBL" id="LR796776">
    <property type="protein sequence ID" value="CAB4165537.1"/>
    <property type="molecule type" value="Genomic_DNA"/>
</dbReference>
<dbReference type="InterPro" id="IPR035986">
    <property type="entry name" value="PKD_dom_sf"/>
</dbReference>
<evidence type="ECO:0000259" key="1">
    <source>
        <dbReference type="PROSITE" id="PS50093"/>
    </source>
</evidence>
<evidence type="ECO:0000313" key="3">
    <source>
        <dbReference type="EMBL" id="CAB4165537.1"/>
    </source>
</evidence>
<feature type="domain" description="PKD" evidence="1">
    <location>
        <begin position="1580"/>
        <end position="1649"/>
    </location>
</feature>
<name>A0A6J5QZM1_9CAUD</name>
<proteinExistence type="predicted"/>
<protein>
    <submittedName>
        <fullName evidence="4">PKD/Chitinase domain containing protein</fullName>
    </submittedName>
</protein>
<dbReference type="EMBL" id="LR796758">
    <property type="protein sequence ID" value="CAB4163801.1"/>
    <property type="molecule type" value="Genomic_DNA"/>
</dbReference>
<reference evidence="4" key="1">
    <citation type="submission" date="2020-05" db="EMBL/GenBank/DDBJ databases">
        <authorList>
            <person name="Chiriac C."/>
            <person name="Salcher M."/>
            <person name="Ghai R."/>
            <person name="Kavagutti S V."/>
        </authorList>
    </citation>
    <scope>NUCLEOTIDE SEQUENCE</scope>
</reference>
<accession>A0A6J5QZM1</accession>
<organism evidence="4">
    <name type="scientific">uncultured Caudovirales phage</name>
    <dbReference type="NCBI Taxonomy" id="2100421"/>
    <lineage>
        <taxon>Viruses</taxon>
        <taxon>Duplodnaviria</taxon>
        <taxon>Heunggongvirae</taxon>
        <taxon>Uroviricota</taxon>
        <taxon>Caudoviricetes</taxon>
        <taxon>Peduoviridae</taxon>
        <taxon>Maltschvirus</taxon>
        <taxon>Maltschvirus maltsch</taxon>
    </lineage>
</organism>
<sequence>MSQIIIDVGANPNDGTGDPLRVAFTDINYNFTELYEAGLVGSNIGIANNTISVKNSNGNLVLTANAIGKIAFSSDAVPIAANTRYLGSSTLAWRGIYLGVDGVTSAGNISGAYFIGNGSQLTGVTSAGTSINSGTSNVQLVSADGNATINIDGTSNVAVFGSTGANITGTLGVSGNVSGTYFFGNGSQLTGITTSYGNSNVAAYLPTYTGNLASLTGVVTTTANMTGGNVLTGGIVSATGGMTTGGTISATGGIGSAANITGAYFFGNGSQLTGLSGTYSNADVAAYLPIYTGNLASLTGIVTTTANIRGGNVLTSGILSATANVTGGNILTGGGVSATGTITGGNLAVGGFVSTTGNITGGNISGTNISGTLTTATQANITAVGTLGNLSVTSNISTGNLTATGILSATGNAIVGNISTAGSVSAAANVTGGNILTGGIISATGIINGGNLAVGGFVSATGNIIGGNVLGGANVNATTHTGTTVSVSANVTGGNVLTGGVVSSAGNITSAANIAGTYFFGNGSQLTGLSGTYSNADVAAFLPIYTGNLASLTGIVFTTANIRGGNILTAGVISATANVTGGNILTAGVVSATANVAGGNILTGGVVSATANVTGGNILTGGKVSSAGNIAGGNILTGGQISATGTINGGNLDVGGFVSAVGNIIGSYILGNGSLLTGIAASYSNANVAAYLPTYTGNLASLTGVVTTTANITGGNIITGGNVQTSGAVSATGNVTGGNLLGGSISAAGNVTGGNILTGGVVSASGNITGGNVLGGANVNATTHTGTTVSVSANITGGNVLTGGAVSATANIRGGNVLTGGTVSATGNVLTGGTVSATGNITSAANISGTYFVGNGSQLTGIQASAGSRITDGNTNVNTIADGVANITVAGVSNVAVFSATGANITGTFGVSGNVTGAYFFGNGSQLTGIAAGYGNSNVADYLPTYTGNLASLTGIVTTTANVTGGNVLTGGLISATGNVSGNYILGNGALLTGVITSVANINNGTSNVTVVSSGGNVTVGIGGTGNVAVFATTGEYITGLISANGTVTGGNLVTGGTASATGNVTGGNVLTGGLISATGNITGGNVLTGGLISAAATVTGGNLATGGTASATGNITGGNVLTGGVISATSTITSGATITGGNLATGGTTSATGNITGGNILTGGLISATSTITSGANITGGNVLTGGTASATGNVTGGNVLTGGLISATGNVTGAANIAGGNILTAGLVSATGNVTGGNVNTNNIVGTAVTITSTGALNLAPTGNITANSKNITGVADPVNDQDAATKSYVDSIAQGLDPKASVSLATATTLPAYTYNNGTAGVGATITGSASGLLTIDGTSPTVGDRVLIKNETDSNAPYNGIYTVTTNSGGSNYVLTRATDMNQSAEIPGAFTFVELGTVNADSGFVCSTNAPVVIGTTNIVWTQFSSAGSYTANTSAGLSLIGSQFNAKVDDSTTAFDGGGNIIVKASAQFTTPNIGAATGTSLSTTGNVTGGNVLTGGLVSATGNVSGNYILGNGSQITGIAAAIGNAITLGTPTDGNLTGNVAYSGWTTGTYVTDGLDDLNQVSLNIAGNTFVGNTYITANTSAGASPLSVAFTGHYIGNPNSYLWQFGDGTANSTSANPTHTYSNASGGQFTVIYTAYNTNGTYGGNAAAGAKGSTSTSTNTNFITLYTPTPIPSFTVSPANLSINTGSSITLTNASTYVSTFSINYGDGNIVIPSPSWTTDTHTYINASANTDTIYYANLTGTSTTAGPSPVSVTSANSNVKVYSLQTASVTGNITPTINYAATSGGVVSFRNDTATAPGNTASFGAQQVYAYQWGDGTANSNVNILTGLAGNPGAANITHTFALTSVQQNAATTVNYTANLWLYTGHSSSPFKSANLTISIEPEVRAGFIGTAVTQSDATAYAANAQVGYIYTDYRNGNDRALFTFQNQTSPNVAFTSNTYNWIWGDSSFSNGIANTANITHTYSATGVKTVALQANGTPGTIAQSNTSTRTSYITILANPTAPTNLSGFSNVTIATTAQGNTANTVLAAGAADNTGGNIVANGVAVTRFATTTPITTSTQIANANTATTGTLTAIVNNAGGGNVTFSAAGNTVGTVGALIISADRDLHVANAAVPTGFYKVFSATISNTLASLGNGYNNYKFSHSVSGNSNYVGFVKDNLNTAPTVGVANIVMSEATAGTYRYISGIPYYSATGSPAITIATLEVANLTGQTYNNSTTPLSIASGTLYESTTGSVISTQTKTYTQLDGSPSMLTGSNVKANIGITSNYAFGSINLLINGSAQAVATVGANIINVVGLSSTVQLPTKIQVYSSANTGFNEQSITCSTSGNTQVGVRVALGLSGNTPAFSNSTNFYTGNAWSGAQTIAGTDEAVTRWGVVKQFTTDLSTGYLPVGPDLNSGRSGTQYFTFAFRRPSLANFDIVLTTTTGIAGIWVALPGTTVDKSGFSSPTPGFPGPTSTINGWLEAFTQNQNAGVPGKSTTGGNPGGTNGCAVTTPVPLNTAISNTRYSMTFGTMNASYSTGNNMLIRIGLASGQTLTDVQIGATP</sequence>
<dbReference type="EMBL" id="LR797502">
    <property type="protein sequence ID" value="CAB4221585.1"/>
    <property type="molecule type" value="Genomic_DNA"/>
</dbReference>
<dbReference type="EMBL" id="LR797099">
    <property type="protein sequence ID" value="CAB4186811.1"/>
    <property type="molecule type" value="Genomic_DNA"/>
</dbReference>
<dbReference type="SUPFAM" id="SSF49299">
    <property type="entry name" value="PKD domain"/>
    <property type="match status" value="2"/>
</dbReference>
<dbReference type="InterPro" id="IPR022409">
    <property type="entry name" value="PKD/Chitinase_dom"/>
</dbReference>
<gene>
    <name evidence="4" type="ORF">UFOVP1146_157</name>
    <name evidence="5" type="ORF">UFOVP1638_408</name>
    <name evidence="2" type="ORF">UFOVP812_70</name>
    <name evidence="3" type="ORF">UFOVP818_73</name>
</gene>
<dbReference type="Gene3D" id="2.60.40.10">
    <property type="entry name" value="Immunoglobulins"/>
    <property type="match status" value="2"/>
</dbReference>
<dbReference type="InterPro" id="IPR013783">
    <property type="entry name" value="Ig-like_fold"/>
</dbReference>
<feature type="domain" description="PKD" evidence="1">
    <location>
        <begin position="1949"/>
        <end position="1998"/>
    </location>
</feature>